<reference evidence="4 5" key="1">
    <citation type="journal article" date="2011" name="Stand. Genomic Sci.">
        <title>Complete genome sequence of Haliscomenobacter hydrossis type strain (O).</title>
        <authorList>
            <consortium name="US DOE Joint Genome Institute (JGI-PGF)"/>
            <person name="Daligault H."/>
            <person name="Lapidus A."/>
            <person name="Zeytun A."/>
            <person name="Nolan M."/>
            <person name="Lucas S."/>
            <person name="Del Rio T.G."/>
            <person name="Tice H."/>
            <person name="Cheng J.F."/>
            <person name="Tapia R."/>
            <person name="Han C."/>
            <person name="Goodwin L."/>
            <person name="Pitluck S."/>
            <person name="Liolios K."/>
            <person name="Pagani I."/>
            <person name="Ivanova N."/>
            <person name="Huntemann M."/>
            <person name="Mavromatis K."/>
            <person name="Mikhailova N."/>
            <person name="Pati A."/>
            <person name="Chen A."/>
            <person name="Palaniappan K."/>
            <person name="Land M."/>
            <person name="Hauser L."/>
            <person name="Brambilla E.M."/>
            <person name="Rohde M."/>
            <person name="Verbarg S."/>
            <person name="Goker M."/>
            <person name="Bristow J."/>
            <person name="Eisen J.A."/>
            <person name="Markowitz V."/>
            <person name="Hugenholtz P."/>
            <person name="Kyrpides N.C."/>
            <person name="Klenk H.P."/>
            <person name="Woyke T."/>
        </authorList>
    </citation>
    <scope>NUCLEOTIDE SEQUENCE [LARGE SCALE GENOMIC DNA]</scope>
    <source>
        <strain evidence="5">ATCC 27775 / DSM 1100 / LMG 10767 / O</strain>
    </source>
</reference>
<evidence type="ECO:0000256" key="1">
    <source>
        <dbReference type="PROSITE-ProRule" id="PRU00169"/>
    </source>
</evidence>
<dbReference type="AlphaFoldDB" id="F4L126"/>
<dbReference type="PANTHER" id="PTHR37299:SF1">
    <property type="entry name" value="STAGE 0 SPORULATION PROTEIN A HOMOLOG"/>
    <property type="match status" value="1"/>
</dbReference>
<dbReference type="InterPro" id="IPR011006">
    <property type="entry name" value="CheY-like_superfamily"/>
</dbReference>
<dbReference type="EMBL" id="CP002691">
    <property type="protein sequence ID" value="AEE51613.1"/>
    <property type="molecule type" value="Genomic_DNA"/>
</dbReference>
<accession>F4L126</accession>
<dbReference type="OrthoDB" id="2168082at2"/>
<evidence type="ECO:0000313" key="4">
    <source>
        <dbReference type="EMBL" id="AEE51613.1"/>
    </source>
</evidence>
<evidence type="ECO:0000259" key="3">
    <source>
        <dbReference type="PROSITE" id="PS50930"/>
    </source>
</evidence>
<dbReference type="InterPro" id="IPR001789">
    <property type="entry name" value="Sig_transdc_resp-reg_receiver"/>
</dbReference>
<feature type="domain" description="HTH LytTR-type" evidence="3">
    <location>
        <begin position="127"/>
        <end position="199"/>
    </location>
</feature>
<dbReference type="HOGENOM" id="CLU_000445_14_1_10"/>
<dbReference type="SMART" id="SM00448">
    <property type="entry name" value="REC"/>
    <property type="match status" value="1"/>
</dbReference>
<dbReference type="PROSITE" id="PS50930">
    <property type="entry name" value="HTH_LYTTR"/>
    <property type="match status" value="1"/>
</dbReference>
<feature type="domain" description="Response regulatory" evidence="2">
    <location>
        <begin position="2"/>
        <end position="113"/>
    </location>
</feature>
<dbReference type="SMART" id="SM00850">
    <property type="entry name" value="LytTR"/>
    <property type="match status" value="1"/>
</dbReference>
<dbReference type="InterPro" id="IPR046947">
    <property type="entry name" value="LytR-like"/>
</dbReference>
<organism evidence="4 5">
    <name type="scientific">Haliscomenobacter hydrossis (strain ATCC 27775 / DSM 1100 / LMG 10767 / O)</name>
    <dbReference type="NCBI Taxonomy" id="760192"/>
    <lineage>
        <taxon>Bacteria</taxon>
        <taxon>Pseudomonadati</taxon>
        <taxon>Bacteroidota</taxon>
        <taxon>Saprospiria</taxon>
        <taxon>Saprospirales</taxon>
        <taxon>Haliscomenobacteraceae</taxon>
        <taxon>Haliscomenobacter</taxon>
    </lineage>
</organism>
<protein>
    <submittedName>
        <fullName evidence="4">Two component transcriptional regulator, LytTR family</fullName>
    </submittedName>
</protein>
<dbReference type="PROSITE" id="PS50110">
    <property type="entry name" value="RESPONSE_REGULATORY"/>
    <property type="match status" value="1"/>
</dbReference>
<dbReference type="Gene3D" id="2.40.50.1020">
    <property type="entry name" value="LytTr DNA-binding domain"/>
    <property type="match status" value="1"/>
</dbReference>
<dbReference type="InterPro" id="IPR007492">
    <property type="entry name" value="LytTR_DNA-bd_dom"/>
</dbReference>
<dbReference type="RefSeq" id="WP_013766152.1">
    <property type="nucleotide sequence ID" value="NC_015510.1"/>
</dbReference>
<dbReference type="KEGG" id="hhy:Halhy_3761"/>
<keyword evidence="5" id="KW-1185">Reference proteome</keyword>
<gene>
    <name evidence="4" type="ordered locus">Halhy_3761</name>
</gene>
<reference key="2">
    <citation type="submission" date="2011-04" db="EMBL/GenBank/DDBJ databases">
        <title>Complete sequence of chromosome of Haliscomenobacter hydrossis DSM 1100.</title>
        <authorList>
            <consortium name="US DOE Joint Genome Institute (JGI-PGF)"/>
            <person name="Lucas S."/>
            <person name="Han J."/>
            <person name="Lapidus A."/>
            <person name="Bruce D."/>
            <person name="Goodwin L."/>
            <person name="Pitluck S."/>
            <person name="Peters L."/>
            <person name="Kyrpides N."/>
            <person name="Mavromatis K."/>
            <person name="Ivanova N."/>
            <person name="Ovchinnikova G."/>
            <person name="Pagani I."/>
            <person name="Daligault H."/>
            <person name="Detter J.C."/>
            <person name="Han C."/>
            <person name="Land M."/>
            <person name="Hauser L."/>
            <person name="Markowitz V."/>
            <person name="Cheng J.-F."/>
            <person name="Hugenholtz P."/>
            <person name="Woyke T."/>
            <person name="Wu D."/>
            <person name="Verbarg S."/>
            <person name="Frueling A."/>
            <person name="Brambilla E."/>
            <person name="Klenk H.-P."/>
            <person name="Eisen J.A."/>
        </authorList>
    </citation>
    <scope>NUCLEOTIDE SEQUENCE</scope>
    <source>
        <strain>DSM 1100</strain>
    </source>
</reference>
<dbReference type="Proteomes" id="UP000008461">
    <property type="component" value="Chromosome"/>
</dbReference>
<proteinExistence type="predicted"/>
<evidence type="ECO:0000313" key="5">
    <source>
        <dbReference type="Proteomes" id="UP000008461"/>
    </source>
</evidence>
<sequence length="223" mass="25411">MKAIIVDDEPKAIELIQSYLAHFSAIELAGTFRNGFKAFQFISKEPVDLIFLDINMAHLSGISLSKMVDKNIKIIFTTAYPEYAVESYDVEAVDYLLKPISLERFSKTIGKLLQNKTEATENTKKTLMLKSGSKQYRTPVDDIFYLEKSGNYMEYQFQHKSILTRESISEALAVLPDHFIQIHKSIIINLNKIEYIDKEYVSINGKLLPIGSVFRTDLGKKLG</sequence>
<dbReference type="STRING" id="760192.Halhy_3761"/>
<name>F4L126_HALH1</name>
<evidence type="ECO:0000259" key="2">
    <source>
        <dbReference type="PROSITE" id="PS50110"/>
    </source>
</evidence>
<dbReference type="Pfam" id="PF00072">
    <property type="entry name" value="Response_reg"/>
    <property type="match status" value="1"/>
</dbReference>
<dbReference type="PANTHER" id="PTHR37299">
    <property type="entry name" value="TRANSCRIPTIONAL REGULATOR-RELATED"/>
    <property type="match status" value="1"/>
</dbReference>
<dbReference type="SUPFAM" id="SSF52172">
    <property type="entry name" value="CheY-like"/>
    <property type="match status" value="1"/>
</dbReference>
<dbReference type="Pfam" id="PF04397">
    <property type="entry name" value="LytTR"/>
    <property type="match status" value="1"/>
</dbReference>
<dbReference type="eggNOG" id="COG3279">
    <property type="taxonomic scope" value="Bacteria"/>
</dbReference>
<dbReference type="GO" id="GO:0000156">
    <property type="term" value="F:phosphorelay response regulator activity"/>
    <property type="evidence" value="ECO:0007669"/>
    <property type="project" value="InterPro"/>
</dbReference>
<feature type="modified residue" description="4-aspartylphosphate" evidence="1">
    <location>
        <position position="53"/>
    </location>
</feature>
<keyword evidence="1" id="KW-0597">Phosphoprotein</keyword>
<dbReference type="GO" id="GO:0003677">
    <property type="term" value="F:DNA binding"/>
    <property type="evidence" value="ECO:0007669"/>
    <property type="project" value="InterPro"/>
</dbReference>
<dbReference type="Gene3D" id="3.40.50.2300">
    <property type="match status" value="1"/>
</dbReference>